<dbReference type="InterPro" id="IPR006862">
    <property type="entry name" value="Thio_Ohase/aa_AcTrfase"/>
</dbReference>
<dbReference type="AlphaFoldDB" id="A0AAN9GDP6"/>
<comment type="similarity">
    <text evidence="1">Belongs to the C/M/P thioester hydrolase family.</text>
</comment>
<organism evidence="5 6">
    <name type="scientific">Littorina saxatilis</name>
    <dbReference type="NCBI Taxonomy" id="31220"/>
    <lineage>
        <taxon>Eukaryota</taxon>
        <taxon>Metazoa</taxon>
        <taxon>Spiralia</taxon>
        <taxon>Lophotrochozoa</taxon>
        <taxon>Mollusca</taxon>
        <taxon>Gastropoda</taxon>
        <taxon>Caenogastropoda</taxon>
        <taxon>Littorinimorpha</taxon>
        <taxon>Littorinoidea</taxon>
        <taxon>Littorinidae</taxon>
        <taxon>Littorina</taxon>
    </lineage>
</organism>
<dbReference type="PIRSF" id="PIRSF016521">
    <property type="entry name" value="Acyl-CoA_hydro"/>
    <property type="match status" value="1"/>
</dbReference>
<accession>A0AAN9GDP6</accession>
<dbReference type="Pfam" id="PF08840">
    <property type="entry name" value="BAAT_C"/>
    <property type="match status" value="1"/>
</dbReference>
<gene>
    <name evidence="5" type="ORF">V1264_019224</name>
</gene>
<dbReference type="Gene3D" id="2.60.40.2240">
    <property type="entry name" value="Acyl-CoA thioester hydrolase/BAAT N-terminal domain"/>
    <property type="match status" value="1"/>
</dbReference>
<evidence type="ECO:0000259" key="3">
    <source>
        <dbReference type="Pfam" id="PF04775"/>
    </source>
</evidence>
<keyword evidence="6" id="KW-1185">Reference proteome</keyword>
<dbReference type="GO" id="GO:0006637">
    <property type="term" value="P:acyl-CoA metabolic process"/>
    <property type="evidence" value="ECO:0007669"/>
    <property type="project" value="InterPro"/>
</dbReference>
<sequence>MTAMIKKADKEAVRRLQSLRSILLHSIKPPLRHDTTASSLMSSPDSPTLLLSNSPQQGCSIAIKPMLTQFDETVQIRVYGHGQNAKVTLQGLVRSQWRKKEVVFVSHGHFYTDQQGNLDLNTDPALDGTYTGVDPAGLFWSMRPLPGHPQDARLVIRDVTKPLVVTIAVFSGHVTPDDDTVAMTSPAKPLCVTRVHRRILAPGVKRIEIREGRIRGTLFLPPGRGTHPGVIDMFGAAGGNMETRAALLAGHGFAALSLAFIAFEDLPKRMMDVQFDYFEEATAWLTKHPAVRAGGLGVVGVSSGACNAMLMAIHCPQVKAVVEINGPPFQIVNDFLRQGKVFQRAVVTDINKVEERQKEGFITRDCYVITDEDYFPIWKSDAHILCLVCQDDQQAAWEHAVRVRDLYPQHKGHLIDVVMYPGAGHLLEPPYTPHCRYCYNPVAMGNVLWGGEPKAHAVAQLDAWKRTIDFLHAWLVDTSSSGSDMEQPQ</sequence>
<feature type="active site" description="Charge relay system" evidence="2">
    <location>
        <position position="392"/>
    </location>
</feature>
<dbReference type="PANTHER" id="PTHR10824">
    <property type="entry name" value="ACYL-COENZYME A THIOESTERASE-RELATED"/>
    <property type="match status" value="1"/>
</dbReference>
<reference evidence="5 6" key="1">
    <citation type="submission" date="2024-02" db="EMBL/GenBank/DDBJ databases">
        <title>Chromosome-scale genome assembly of the rough periwinkle Littorina saxatilis.</title>
        <authorList>
            <person name="De Jode A."/>
            <person name="Faria R."/>
            <person name="Formenti G."/>
            <person name="Sims Y."/>
            <person name="Smith T.P."/>
            <person name="Tracey A."/>
            <person name="Wood J.M.D."/>
            <person name="Zagrodzka Z.B."/>
            <person name="Johannesson K."/>
            <person name="Butlin R.K."/>
            <person name="Leder E.H."/>
        </authorList>
    </citation>
    <scope>NUCLEOTIDE SEQUENCE [LARGE SCALE GENOMIC DNA]</scope>
    <source>
        <strain evidence="5">Snail1</strain>
        <tissue evidence="5">Muscle</tissue>
    </source>
</reference>
<dbReference type="Gene3D" id="3.40.50.1820">
    <property type="entry name" value="alpha/beta hydrolase"/>
    <property type="match status" value="1"/>
</dbReference>
<dbReference type="Pfam" id="PF04775">
    <property type="entry name" value="Bile_Hydr_Trans"/>
    <property type="match status" value="1"/>
</dbReference>
<protein>
    <submittedName>
        <fullName evidence="5">Uncharacterized protein</fullName>
    </submittedName>
</protein>
<evidence type="ECO:0000313" key="6">
    <source>
        <dbReference type="Proteomes" id="UP001374579"/>
    </source>
</evidence>
<evidence type="ECO:0000313" key="5">
    <source>
        <dbReference type="EMBL" id="KAK7104522.1"/>
    </source>
</evidence>
<evidence type="ECO:0000259" key="4">
    <source>
        <dbReference type="Pfam" id="PF08840"/>
    </source>
</evidence>
<feature type="active site" description="Charge relay system" evidence="2">
    <location>
        <position position="302"/>
    </location>
</feature>
<dbReference type="InterPro" id="IPR042490">
    <property type="entry name" value="Thio_Ohase/BAAT_N"/>
</dbReference>
<feature type="active site" description="Charge relay system" evidence="2">
    <location>
        <position position="425"/>
    </location>
</feature>
<dbReference type="EMBL" id="JBAMIC010000008">
    <property type="protein sequence ID" value="KAK7104522.1"/>
    <property type="molecule type" value="Genomic_DNA"/>
</dbReference>
<dbReference type="GO" id="GO:0047617">
    <property type="term" value="F:fatty acyl-CoA hydrolase activity"/>
    <property type="evidence" value="ECO:0007669"/>
    <property type="project" value="TreeGrafter"/>
</dbReference>
<dbReference type="InterPro" id="IPR016662">
    <property type="entry name" value="Acyl-CoA_thioEstase_long-chain"/>
</dbReference>
<evidence type="ECO:0000256" key="2">
    <source>
        <dbReference type="PIRSR" id="PIRSR016521-1"/>
    </source>
</evidence>
<evidence type="ECO:0000256" key="1">
    <source>
        <dbReference type="ARBA" id="ARBA00006538"/>
    </source>
</evidence>
<dbReference type="Proteomes" id="UP001374579">
    <property type="component" value="Unassembled WGS sequence"/>
</dbReference>
<dbReference type="PANTHER" id="PTHR10824:SF4">
    <property type="entry name" value="ACYL-COENZYME A THIOESTERASE 1-LIKE"/>
    <property type="match status" value="1"/>
</dbReference>
<comment type="caution">
    <text evidence="5">The sequence shown here is derived from an EMBL/GenBank/DDBJ whole genome shotgun (WGS) entry which is preliminary data.</text>
</comment>
<name>A0AAN9GDP6_9CAEN</name>
<dbReference type="SUPFAM" id="SSF53474">
    <property type="entry name" value="alpha/beta-Hydrolases"/>
    <property type="match status" value="1"/>
</dbReference>
<dbReference type="InterPro" id="IPR014940">
    <property type="entry name" value="BAAT_C"/>
</dbReference>
<dbReference type="FunFam" id="3.40.50.1820:FF:000024">
    <property type="entry name" value="acyl-coenzyme A thioesterase 4"/>
    <property type="match status" value="1"/>
</dbReference>
<dbReference type="GO" id="GO:0006631">
    <property type="term" value="P:fatty acid metabolic process"/>
    <property type="evidence" value="ECO:0007669"/>
    <property type="project" value="TreeGrafter"/>
</dbReference>
<feature type="domain" description="Acyl-CoA thioester hydrolase/bile acid-CoA amino acid N-acetyltransferase" evidence="3">
    <location>
        <begin position="71"/>
        <end position="211"/>
    </location>
</feature>
<proteinExistence type="inferred from homology"/>
<feature type="domain" description="BAAT/Acyl-CoA thioester hydrolase C-terminal" evidence="4">
    <location>
        <begin position="273"/>
        <end position="475"/>
    </location>
</feature>
<dbReference type="InterPro" id="IPR029058">
    <property type="entry name" value="AB_hydrolase_fold"/>
</dbReference>